<keyword evidence="2" id="KW-1133">Transmembrane helix</keyword>
<feature type="transmembrane region" description="Helical" evidence="2">
    <location>
        <begin position="706"/>
        <end position="731"/>
    </location>
</feature>
<accession>A0A2G7FVW9</accession>
<feature type="compositionally biased region" description="Basic and acidic residues" evidence="1">
    <location>
        <begin position="667"/>
        <end position="681"/>
    </location>
</feature>
<evidence type="ECO:0000313" key="3">
    <source>
        <dbReference type="EMBL" id="PIG84722.1"/>
    </source>
</evidence>
<feature type="transmembrane region" description="Helical" evidence="2">
    <location>
        <begin position="552"/>
        <end position="574"/>
    </location>
</feature>
<feature type="transmembrane region" description="Helical" evidence="2">
    <location>
        <begin position="526"/>
        <end position="545"/>
    </location>
</feature>
<evidence type="ECO:0000256" key="1">
    <source>
        <dbReference type="SAM" id="MobiDB-lite"/>
    </source>
</evidence>
<feature type="transmembrane region" description="Helical" evidence="2">
    <location>
        <begin position="606"/>
        <end position="628"/>
    </location>
</feature>
<gene>
    <name evidence="3" type="ORF">AARAC_010549</name>
</gene>
<keyword evidence="2" id="KW-0472">Membrane</keyword>
<feature type="region of interest" description="Disordered" evidence="1">
    <location>
        <begin position="658"/>
        <end position="681"/>
    </location>
</feature>
<dbReference type="EMBL" id="NEXV01000365">
    <property type="protein sequence ID" value="PIG84722.1"/>
    <property type="molecule type" value="Genomic_DNA"/>
</dbReference>
<dbReference type="AlphaFoldDB" id="A0A2G7FVW9"/>
<name>A0A2G7FVW9_9EURO</name>
<keyword evidence="2" id="KW-0812">Transmembrane</keyword>
<feature type="transmembrane region" description="Helical" evidence="2">
    <location>
        <begin position="743"/>
        <end position="761"/>
    </location>
</feature>
<organism evidence="3 4">
    <name type="scientific">Aspergillus arachidicola</name>
    <dbReference type="NCBI Taxonomy" id="656916"/>
    <lineage>
        <taxon>Eukaryota</taxon>
        <taxon>Fungi</taxon>
        <taxon>Dikarya</taxon>
        <taxon>Ascomycota</taxon>
        <taxon>Pezizomycotina</taxon>
        <taxon>Eurotiomycetes</taxon>
        <taxon>Eurotiomycetidae</taxon>
        <taxon>Eurotiales</taxon>
        <taxon>Aspergillaceae</taxon>
        <taxon>Aspergillus</taxon>
        <taxon>Aspergillus subgen. Circumdati</taxon>
    </lineage>
</organism>
<reference evidence="3 4" key="1">
    <citation type="submission" date="2017-05" db="EMBL/GenBank/DDBJ databases">
        <title>Genome sequence for an aflatoxigenic pathogen of Argentinian peanut, Aspergillus arachidicola.</title>
        <authorList>
            <person name="Moore G."/>
            <person name="Beltz S.B."/>
            <person name="Mack B.M."/>
        </authorList>
    </citation>
    <scope>NUCLEOTIDE SEQUENCE [LARGE SCALE GENOMIC DNA]</scope>
    <source>
        <strain evidence="3 4">CBS 117610</strain>
    </source>
</reference>
<dbReference type="Proteomes" id="UP000231358">
    <property type="component" value="Unassembled WGS sequence"/>
</dbReference>
<comment type="caution">
    <text evidence="3">The sequence shown here is derived from an EMBL/GenBank/DDBJ whole genome shotgun (WGS) entry which is preliminary data.</text>
</comment>
<evidence type="ECO:0000313" key="4">
    <source>
        <dbReference type="Proteomes" id="UP000231358"/>
    </source>
</evidence>
<evidence type="ECO:0000256" key="2">
    <source>
        <dbReference type="SAM" id="Phobius"/>
    </source>
</evidence>
<proteinExistence type="predicted"/>
<protein>
    <submittedName>
        <fullName evidence="3">Uncharacterized protein</fullName>
    </submittedName>
</protein>
<sequence length="762" mass="85712">MKIANAYPVLWAAGVYGFDLRGSPSIPGTDISTTEAPHSSTINYNEEDRTFFPSENRDGWVNPEDLTAMPQCIAQQDQSTWLNTLTKCTSQRCTRHFGLICTQHQWLTQLSCLSNAFSSDVIESYYPYCDRSILAKAQLYRWVRNITGRTWLVDVGDAIEVQSLSPASLVEGYLPVDVIYKTPACLKGSLSALSMEPFQHIMASCSFTSTTQHTGNAARPWEYSGSLRSITALDSETVGYDLVGHTIRDGEYFDKACFCSSFTINFEKEPCSGSEPLDLTKERLWINATCGSTFLPENWTDTLKTTQFAFIPVEDWQWPMSVADMPKQAIELMDKCSTDACDLDSSAYCKVKRAVDRTCVCRSITYDSCGGLCQEFETRIAYIKWLHDMCGNVENWHGLPGDWRQLATPTPVEMIPWGWAIKPSISSDRSNITRLETIRATGTCPSNEWKLRTVALVNIATLVAVAFRHRLGVYRIPPNFLWHSHPWCWLFKGALIAALQLLANWLNTWFVQSTSGYEDVPIFQIMLFWCSMPRLAWLTILLIALQPGAMKFSAATSVLFAEMILQSLSSYYMIMTVNYGGEHNFYLGGIEGAERGGSAKTMYAGALMWLIIVGLTLVSFMWSMIWLITSGNCDPRNGQRHKQTSSNIADEPMAFSNERRAKRRDRSRGPEGEPLKGSEGRYDTVHQYGTFSFDSRRHLDLPEASVQWYAATALSLLLLWIAQWLFWGGFIGLSSEEFCPPKLGVLTAVWVAYSLTGVILIL</sequence>
<keyword evidence="4" id="KW-1185">Reference proteome</keyword>